<evidence type="ECO:0000313" key="3">
    <source>
        <dbReference type="EMBL" id="ELW69771.1"/>
    </source>
</evidence>
<proteinExistence type="predicted"/>
<keyword evidence="3" id="KW-0031">Aminopeptidase</keyword>
<dbReference type="Proteomes" id="UP000011518">
    <property type="component" value="Unassembled WGS sequence"/>
</dbReference>
<evidence type="ECO:0000256" key="1">
    <source>
        <dbReference type="SAM" id="MobiDB-lite"/>
    </source>
</evidence>
<evidence type="ECO:0000313" key="4">
    <source>
        <dbReference type="Proteomes" id="UP000011518"/>
    </source>
</evidence>
<protein>
    <submittedName>
        <fullName evidence="3">Dipeptidyl aminopeptidase-like protein 6</fullName>
    </submittedName>
</protein>
<keyword evidence="3" id="KW-0645">Protease</keyword>
<keyword evidence="2" id="KW-1133">Transmembrane helix</keyword>
<feature type="region of interest" description="Disordered" evidence="1">
    <location>
        <begin position="132"/>
        <end position="160"/>
    </location>
</feature>
<dbReference type="GO" id="GO:0004177">
    <property type="term" value="F:aminopeptidase activity"/>
    <property type="evidence" value="ECO:0007669"/>
    <property type="project" value="UniProtKB-KW"/>
</dbReference>
<dbReference type="InParanoid" id="L9L3X6"/>
<gene>
    <name evidence="3" type="ORF">TREES_T100017638</name>
</gene>
<keyword evidence="4" id="KW-1185">Reference proteome</keyword>
<sequence>MGGSWELVERHTALQGLWATLKSPDDTLRARGAYVKGWRVRARQKHRQHDHWPGPLKHQAGTQSLPASQGHCDMTGDTDSLTVCGGHCGEDTGGPDHDVHVEWRESAPAPSQDSFGEYQAVFVSRARPSCQQLDDLVGPGESRPPKQEIPQGDRVSSEGGSGVVTVLGPLTALFVNAAAVLPDEVIVPRLSVFYRNTRAETASRVELLMTRKVGMTRGRRVDSGPGCAIDQTVSWTGHSQERGDDTDFLEDCGITTCGGIWSMMTELANEGSGSLGVGTANTHMTQCQQVCSGRAPVVVMERASLGPVHGPAGLPSVPTCPVVASPRAEHDHGQGAQCFGEIRAAAGPDPGVDDDGIEISNPFLKHCREHDFESVQWLPSGRADHQLRVAFLQTCQQTQVTSSKGIHPSVPPLSTQPLCPVVSQGLYQNWDLEHRKAPVSFGGWPPAAGAGAKCVELVGSNPPQRNWKGIAIALLVILVICSLIVTSVILLTPGTGAAFPTGRLSAESTIHLCLHHNRAVTREAEDNSLSQKKKVTVEDLFSEDFKIHDPEAKWISENAYPVALQTSAQPVFMRNGSAEDAPSLRAPLGYALTNCDLPSSRVHSVSYGHLNSHAQNCAISSSCTLDSSRVHSVSYGHLNSHA</sequence>
<evidence type="ECO:0000256" key="2">
    <source>
        <dbReference type="SAM" id="Phobius"/>
    </source>
</evidence>
<dbReference type="EMBL" id="KB320521">
    <property type="protein sequence ID" value="ELW69771.1"/>
    <property type="molecule type" value="Genomic_DNA"/>
</dbReference>
<dbReference type="AlphaFoldDB" id="L9L3X6"/>
<name>L9L3X6_TUPCH</name>
<reference evidence="4" key="2">
    <citation type="journal article" date="2013" name="Nat. Commun.">
        <title>Genome of the Chinese tree shrew.</title>
        <authorList>
            <person name="Fan Y."/>
            <person name="Huang Z.Y."/>
            <person name="Cao C.C."/>
            <person name="Chen C.S."/>
            <person name="Chen Y.X."/>
            <person name="Fan D.D."/>
            <person name="He J."/>
            <person name="Hou H.L."/>
            <person name="Hu L."/>
            <person name="Hu X.T."/>
            <person name="Jiang X.T."/>
            <person name="Lai R."/>
            <person name="Lang Y.S."/>
            <person name="Liang B."/>
            <person name="Liao S.G."/>
            <person name="Mu D."/>
            <person name="Ma Y.Y."/>
            <person name="Niu Y.Y."/>
            <person name="Sun X.Q."/>
            <person name="Xia J.Q."/>
            <person name="Xiao J."/>
            <person name="Xiong Z.Q."/>
            <person name="Xu L."/>
            <person name="Yang L."/>
            <person name="Zhang Y."/>
            <person name="Zhao W."/>
            <person name="Zhao X.D."/>
            <person name="Zheng Y.T."/>
            <person name="Zhou J.M."/>
            <person name="Zhu Y.B."/>
            <person name="Zhang G.J."/>
            <person name="Wang J."/>
            <person name="Yao Y.G."/>
        </authorList>
    </citation>
    <scope>NUCLEOTIDE SEQUENCE [LARGE SCALE GENOMIC DNA]</scope>
</reference>
<feature type="transmembrane region" description="Helical" evidence="2">
    <location>
        <begin position="470"/>
        <end position="491"/>
    </location>
</feature>
<keyword evidence="3" id="KW-0378">Hydrolase</keyword>
<reference evidence="4" key="1">
    <citation type="submission" date="2012-07" db="EMBL/GenBank/DDBJ databases">
        <title>Genome of the Chinese tree shrew, a rising model animal genetically related to primates.</title>
        <authorList>
            <person name="Zhang G."/>
            <person name="Fan Y."/>
            <person name="Yao Y."/>
            <person name="Huang Z."/>
        </authorList>
    </citation>
    <scope>NUCLEOTIDE SEQUENCE [LARGE SCALE GENOMIC DNA]</scope>
</reference>
<organism evidence="3 4">
    <name type="scientific">Tupaia chinensis</name>
    <name type="common">Chinese tree shrew</name>
    <name type="synonym">Tupaia belangeri chinensis</name>
    <dbReference type="NCBI Taxonomy" id="246437"/>
    <lineage>
        <taxon>Eukaryota</taxon>
        <taxon>Metazoa</taxon>
        <taxon>Chordata</taxon>
        <taxon>Craniata</taxon>
        <taxon>Vertebrata</taxon>
        <taxon>Euteleostomi</taxon>
        <taxon>Mammalia</taxon>
        <taxon>Eutheria</taxon>
        <taxon>Euarchontoglires</taxon>
        <taxon>Scandentia</taxon>
        <taxon>Tupaiidae</taxon>
        <taxon>Tupaia</taxon>
    </lineage>
</organism>
<keyword evidence="2" id="KW-0812">Transmembrane</keyword>
<accession>L9L3X6</accession>
<dbReference type="STRING" id="246437.L9L3X6"/>
<keyword evidence="2" id="KW-0472">Membrane</keyword>